<keyword evidence="7" id="KW-0653">Protein transport</keyword>
<feature type="compositionally biased region" description="Basic and acidic residues" evidence="11">
    <location>
        <begin position="42"/>
        <end position="63"/>
    </location>
</feature>
<evidence type="ECO:0000256" key="4">
    <source>
        <dbReference type="ARBA" id="ARBA00022452"/>
    </source>
</evidence>
<evidence type="ECO:0000259" key="15">
    <source>
        <dbReference type="Pfam" id="PF21305"/>
    </source>
</evidence>
<keyword evidence="8" id="KW-0472">Membrane</keyword>
<dbReference type="RefSeq" id="WP_013258169.1">
    <property type="nucleotide sequence ID" value="NC_014365.1"/>
</dbReference>
<reference evidence="16 17" key="1">
    <citation type="journal article" date="2010" name="Stand. Genomic Sci.">
        <title>Complete genome sequence of Desulfarculus baarsii type strain (2st14).</title>
        <authorList>
            <person name="Sun H."/>
            <person name="Spring S."/>
            <person name="Lapidus A."/>
            <person name="Davenport K."/>
            <person name="Del Rio T.G."/>
            <person name="Tice H."/>
            <person name="Nolan M."/>
            <person name="Copeland A."/>
            <person name="Cheng J.F."/>
            <person name="Lucas S."/>
            <person name="Tapia R."/>
            <person name="Goodwin L."/>
            <person name="Pitluck S."/>
            <person name="Ivanova N."/>
            <person name="Pagani I."/>
            <person name="Mavromatis K."/>
            <person name="Ovchinnikova G."/>
            <person name="Pati A."/>
            <person name="Chen A."/>
            <person name="Palaniappan K."/>
            <person name="Hauser L."/>
            <person name="Chang Y.J."/>
            <person name="Jeffries C.D."/>
            <person name="Detter J.C."/>
            <person name="Han C."/>
            <person name="Rohde M."/>
            <person name="Brambilla E."/>
            <person name="Goker M."/>
            <person name="Woyke T."/>
            <person name="Bristow J."/>
            <person name="Eisen J.A."/>
            <person name="Markowitz V."/>
            <person name="Hugenholtz P."/>
            <person name="Kyrpides N.C."/>
            <person name="Klenk H.P."/>
            <person name="Land M."/>
        </authorList>
    </citation>
    <scope>NUCLEOTIDE SEQUENCE [LARGE SCALE GENOMIC DNA]</scope>
    <source>
        <strain evidence="17">ATCC 33931 / DSM 2075 / LMG 7858 / VKM B-1802 / 2st14</strain>
    </source>
</reference>
<dbReference type="NCBIfam" id="TIGR02517">
    <property type="entry name" value="type_II_gspD"/>
    <property type="match status" value="1"/>
</dbReference>
<dbReference type="GO" id="GO:0009279">
    <property type="term" value="C:cell outer membrane"/>
    <property type="evidence" value="ECO:0007669"/>
    <property type="project" value="UniProtKB-SubCell"/>
</dbReference>
<gene>
    <name evidence="16" type="ordered locus">Deba_1348</name>
</gene>
<dbReference type="InterPro" id="IPR001775">
    <property type="entry name" value="GspD/PilQ"/>
</dbReference>
<evidence type="ECO:0000256" key="2">
    <source>
        <dbReference type="ARBA" id="ARBA00006980"/>
    </source>
</evidence>
<feature type="chain" id="PRO_5003150252" evidence="12">
    <location>
        <begin position="25"/>
        <end position="746"/>
    </location>
</feature>
<keyword evidence="9" id="KW-0998">Cell outer membrane</keyword>
<accession>E1QGM3</accession>
<dbReference type="GO" id="GO:0015628">
    <property type="term" value="P:protein secretion by the type II secretion system"/>
    <property type="evidence" value="ECO:0007669"/>
    <property type="project" value="InterPro"/>
</dbReference>
<dbReference type="InterPro" id="IPR038591">
    <property type="entry name" value="NolW-like_sf"/>
</dbReference>
<sequence>MTKRSHIVLAMVLGLALLAAAGCAGDGAAPARQNDSLWRIPPSERPKTSAANRDELLLEERRAQRPSQIGPEISSPLSGVAGPAPRGQDEAAAEDGQSHIINFNQAPLDEVIRVFADLTGATIITPAQIRGTVTISSGRRIPQSGLLPLLEAMLETNGYALLREGDSFRVSSLASARKGPTQIMLADRLAQAGPDGYAINVYYLRHIAASDAAKALEPFVSEGGRITAVMPANLLVVADTAPNQAKVAELSRMLDVPAVNRVGIRLYPIRNVDVGRLSAELQSIFGAMGISSKPASGMWAQIIALPQLSSIAVVSTYQHMFKRVDQWLEELDRQISDAETGIYVYYCQNGDATVIAEVLSGLFDGQEGEEAKSRPQEQEQQFQSQPASLTEDRRRSGDRAERRYTGDRLNRDQREDPRELEAERPQERTFSRRLEKSIRIVVDRHTNSIVLRAPRRDLKYLLKTLHKLDVFPKQVLIEVVIAEVTLDDQLKLGVEWRYLTENGATFSDINLKPDADLLPTSGLVYTIAKTNELLFTLKALAQKDKLQVISSPLLLAAENQSARILVGREIPIITDLTTSEDISTSTGNKVVDRSIEYRDVGIILTVTPRINDSGVVRLNIRQEVSDVLTDSFGDTGSPAFSQRTATTNVVTTDGQSIVLAGLIQETKHKIDSGVPFLSDVPILGYLFKTEKDVDSRTELILTITPHVIHDMNDARHIVQSLREQERFSRQMAAPPPSRQQPGDGLD</sequence>
<dbReference type="AlphaFoldDB" id="E1QGM3"/>
<evidence type="ECO:0000259" key="13">
    <source>
        <dbReference type="Pfam" id="PF00263"/>
    </source>
</evidence>
<dbReference type="OrthoDB" id="9775455at2"/>
<feature type="domain" description="NolW-like" evidence="14">
    <location>
        <begin position="201"/>
        <end position="257"/>
    </location>
</feature>
<dbReference type="PROSITE" id="PS00875">
    <property type="entry name" value="T2SP_D"/>
    <property type="match status" value="1"/>
</dbReference>
<evidence type="ECO:0000256" key="1">
    <source>
        <dbReference type="ARBA" id="ARBA00004442"/>
    </source>
</evidence>
<dbReference type="EMBL" id="CP002085">
    <property type="protein sequence ID" value="ADK84716.1"/>
    <property type="molecule type" value="Genomic_DNA"/>
</dbReference>
<feature type="domain" description="NolW-like" evidence="14">
    <location>
        <begin position="344"/>
        <end position="470"/>
    </location>
</feature>
<feature type="compositionally biased region" description="Basic and acidic residues" evidence="11">
    <location>
        <begin position="390"/>
        <end position="428"/>
    </location>
</feature>
<dbReference type="Gene3D" id="3.30.1370.120">
    <property type="match status" value="2"/>
</dbReference>
<dbReference type="KEGG" id="dbr:Deba_1348"/>
<feature type="region of interest" description="Disordered" evidence="11">
    <location>
        <begin position="30"/>
        <end position="95"/>
    </location>
</feature>
<dbReference type="Pfam" id="PF00263">
    <property type="entry name" value="Secretin"/>
    <property type="match status" value="1"/>
</dbReference>
<evidence type="ECO:0000256" key="3">
    <source>
        <dbReference type="ARBA" id="ARBA00022448"/>
    </source>
</evidence>
<keyword evidence="3 10" id="KW-0813">Transport</keyword>
<dbReference type="Pfam" id="PF03958">
    <property type="entry name" value="Secretin_N"/>
    <property type="match status" value="2"/>
</dbReference>
<dbReference type="PANTHER" id="PTHR30332:SF25">
    <property type="entry name" value="SECRETIN XPSD"/>
    <property type="match status" value="1"/>
</dbReference>
<feature type="region of interest" description="Disordered" evidence="11">
    <location>
        <begin position="723"/>
        <end position="746"/>
    </location>
</feature>
<keyword evidence="5" id="KW-0812">Transmembrane</keyword>
<feature type="domain" description="Type II/III secretion system secretin-like" evidence="13">
    <location>
        <begin position="539"/>
        <end position="708"/>
    </location>
</feature>
<proteinExistence type="inferred from homology"/>
<dbReference type="PANTHER" id="PTHR30332">
    <property type="entry name" value="PROBABLE GENERAL SECRETION PATHWAY PROTEIN D"/>
    <property type="match status" value="1"/>
</dbReference>
<feature type="region of interest" description="Disordered" evidence="11">
    <location>
        <begin position="366"/>
        <end position="428"/>
    </location>
</feature>
<evidence type="ECO:0000256" key="9">
    <source>
        <dbReference type="ARBA" id="ARBA00023237"/>
    </source>
</evidence>
<dbReference type="GO" id="GO:0015627">
    <property type="term" value="C:type II protein secretion system complex"/>
    <property type="evidence" value="ECO:0007669"/>
    <property type="project" value="InterPro"/>
</dbReference>
<dbReference type="InterPro" id="IPR013356">
    <property type="entry name" value="T2SS_GspD"/>
</dbReference>
<dbReference type="Pfam" id="PF21305">
    <property type="entry name" value="type_II_gspD_N0"/>
    <property type="match status" value="1"/>
</dbReference>
<evidence type="ECO:0000256" key="7">
    <source>
        <dbReference type="ARBA" id="ARBA00022927"/>
    </source>
</evidence>
<comment type="subcellular location">
    <subcellularLocation>
        <location evidence="1 10">Cell outer membrane</location>
    </subcellularLocation>
</comment>
<dbReference type="InterPro" id="IPR050810">
    <property type="entry name" value="Bact_Secretion_Sys_Channel"/>
</dbReference>
<dbReference type="PROSITE" id="PS51257">
    <property type="entry name" value="PROKAR_LIPOPROTEIN"/>
    <property type="match status" value="1"/>
</dbReference>
<dbReference type="InterPro" id="IPR004845">
    <property type="entry name" value="T2SS_GspD_CS"/>
</dbReference>
<dbReference type="InterPro" id="IPR004846">
    <property type="entry name" value="T2SS/T3SS_dom"/>
</dbReference>
<protein>
    <submittedName>
        <fullName evidence="16">General secretion pathway protein D</fullName>
    </submittedName>
</protein>
<evidence type="ECO:0000313" key="17">
    <source>
        <dbReference type="Proteomes" id="UP000009047"/>
    </source>
</evidence>
<dbReference type="eggNOG" id="COG1450">
    <property type="taxonomic scope" value="Bacteria"/>
</dbReference>
<evidence type="ECO:0000313" key="16">
    <source>
        <dbReference type="EMBL" id="ADK84716.1"/>
    </source>
</evidence>
<dbReference type="InterPro" id="IPR049371">
    <property type="entry name" value="GspD-like_N0"/>
</dbReference>
<keyword evidence="4" id="KW-1134">Transmembrane beta strand</keyword>
<dbReference type="InterPro" id="IPR005644">
    <property type="entry name" value="NolW-like"/>
</dbReference>
<evidence type="ECO:0000256" key="10">
    <source>
        <dbReference type="RuleBase" id="RU004004"/>
    </source>
</evidence>
<comment type="similarity">
    <text evidence="2">Belongs to the bacterial secretin family. GSP D subfamily.</text>
</comment>
<feature type="signal peptide" evidence="12">
    <location>
        <begin position="1"/>
        <end position="24"/>
    </location>
</feature>
<evidence type="ECO:0000256" key="5">
    <source>
        <dbReference type="ARBA" id="ARBA00022692"/>
    </source>
</evidence>
<evidence type="ECO:0000259" key="14">
    <source>
        <dbReference type="Pfam" id="PF03958"/>
    </source>
</evidence>
<feature type="domain" description="GspD-like N0" evidence="15">
    <location>
        <begin position="101"/>
        <end position="170"/>
    </location>
</feature>
<dbReference type="Proteomes" id="UP000009047">
    <property type="component" value="Chromosome"/>
</dbReference>
<evidence type="ECO:0000256" key="6">
    <source>
        <dbReference type="ARBA" id="ARBA00022729"/>
    </source>
</evidence>
<name>E1QGM3_DESB2</name>
<keyword evidence="6 12" id="KW-0732">Signal</keyword>
<dbReference type="STRING" id="644282.Deba_1348"/>
<dbReference type="HOGENOM" id="CLU_006756_1_2_7"/>
<evidence type="ECO:0000256" key="11">
    <source>
        <dbReference type="SAM" id="MobiDB-lite"/>
    </source>
</evidence>
<dbReference type="PRINTS" id="PR00811">
    <property type="entry name" value="BCTERIALGSPD"/>
</dbReference>
<evidence type="ECO:0000256" key="12">
    <source>
        <dbReference type="SAM" id="SignalP"/>
    </source>
</evidence>
<dbReference type="eggNOG" id="COG4796">
    <property type="taxonomic scope" value="Bacteria"/>
</dbReference>
<keyword evidence="17" id="KW-1185">Reference proteome</keyword>
<organism evidence="16 17">
    <name type="scientific">Desulfarculus baarsii (strain ATCC 33931 / DSM 2075 / LMG 7858 / VKM B-1802 / 2st14)</name>
    <dbReference type="NCBI Taxonomy" id="644282"/>
    <lineage>
        <taxon>Bacteria</taxon>
        <taxon>Pseudomonadati</taxon>
        <taxon>Thermodesulfobacteriota</taxon>
        <taxon>Desulfarculia</taxon>
        <taxon>Desulfarculales</taxon>
        <taxon>Desulfarculaceae</taxon>
        <taxon>Desulfarculus</taxon>
    </lineage>
</organism>
<evidence type="ECO:0000256" key="8">
    <source>
        <dbReference type="ARBA" id="ARBA00023136"/>
    </source>
</evidence>